<keyword evidence="1" id="KW-0732">Signal</keyword>
<comment type="caution">
    <text evidence="2">The sequence shown here is derived from an EMBL/GenBank/DDBJ whole genome shotgun (WGS) entry which is preliminary data.</text>
</comment>
<sequence>MVKSMMSFLSLPVSFWGYALDTAPYFLNLVTSKTVPLTPIKMWKGRKPSLQHIHIWGCSTHVLKPKVTLEDTPTLAQGTLGLKALTPIIPVSSRTPMPRHSWRVIIQLDRAMEAKLESKYSNKVWDLVEAPEEIKPIGCKWVYKRKKGAIKTLDFDQNEDEPCVYKKTWGSMVVF</sequence>
<evidence type="ECO:0000256" key="1">
    <source>
        <dbReference type="SAM" id="SignalP"/>
    </source>
</evidence>
<proteinExistence type="predicted"/>
<evidence type="ECO:0000313" key="3">
    <source>
        <dbReference type="Proteomes" id="UP000288805"/>
    </source>
</evidence>
<accession>A0A438JE86</accession>
<feature type="signal peptide" evidence="1">
    <location>
        <begin position="1"/>
        <end position="21"/>
    </location>
</feature>
<protein>
    <recommendedName>
        <fullName evidence="4">Retrovirus-related Pol polyprotein from transposon TNT 1-94</fullName>
    </recommendedName>
</protein>
<dbReference type="AlphaFoldDB" id="A0A438JE86"/>
<name>A0A438JE86_VITVI</name>
<dbReference type="Proteomes" id="UP000288805">
    <property type="component" value="Unassembled WGS sequence"/>
</dbReference>
<organism evidence="2 3">
    <name type="scientific">Vitis vinifera</name>
    <name type="common">Grape</name>
    <dbReference type="NCBI Taxonomy" id="29760"/>
    <lineage>
        <taxon>Eukaryota</taxon>
        <taxon>Viridiplantae</taxon>
        <taxon>Streptophyta</taxon>
        <taxon>Embryophyta</taxon>
        <taxon>Tracheophyta</taxon>
        <taxon>Spermatophyta</taxon>
        <taxon>Magnoliopsida</taxon>
        <taxon>eudicotyledons</taxon>
        <taxon>Gunneridae</taxon>
        <taxon>Pentapetalae</taxon>
        <taxon>rosids</taxon>
        <taxon>Vitales</taxon>
        <taxon>Vitaceae</taxon>
        <taxon>Viteae</taxon>
        <taxon>Vitis</taxon>
    </lineage>
</organism>
<evidence type="ECO:0008006" key="4">
    <source>
        <dbReference type="Google" id="ProtNLM"/>
    </source>
</evidence>
<gene>
    <name evidence="2" type="ORF">CK203_022698</name>
</gene>
<dbReference type="EMBL" id="QGNW01000046">
    <property type="protein sequence ID" value="RVX07270.1"/>
    <property type="molecule type" value="Genomic_DNA"/>
</dbReference>
<feature type="chain" id="PRO_5019132947" description="Retrovirus-related Pol polyprotein from transposon TNT 1-94" evidence="1">
    <location>
        <begin position="22"/>
        <end position="175"/>
    </location>
</feature>
<reference evidence="2 3" key="1">
    <citation type="journal article" date="2018" name="PLoS Genet.">
        <title>Population sequencing reveals clonal diversity and ancestral inbreeding in the grapevine cultivar Chardonnay.</title>
        <authorList>
            <person name="Roach M.J."/>
            <person name="Johnson D.L."/>
            <person name="Bohlmann J."/>
            <person name="van Vuuren H.J."/>
            <person name="Jones S.J."/>
            <person name="Pretorius I.S."/>
            <person name="Schmidt S.A."/>
            <person name="Borneman A.R."/>
        </authorList>
    </citation>
    <scope>NUCLEOTIDE SEQUENCE [LARGE SCALE GENOMIC DNA]</scope>
    <source>
        <strain evidence="3">cv. Chardonnay</strain>
        <tissue evidence="2">Leaf</tissue>
    </source>
</reference>
<evidence type="ECO:0000313" key="2">
    <source>
        <dbReference type="EMBL" id="RVX07270.1"/>
    </source>
</evidence>